<reference evidence="2 3" key="1">
    <citation type="journal article" date="2020" name="Mol. Plant">
        <title>The Chromosome-Based Rubber Tree Genome Provides New Insights into Spurge Genome Evolution and Rubber Biosynthesis.</title>
        <authorList>
            <person name="Liu J."/>
            <person name="Shi C."/>
            <person name="Shi C.C."/>
            <person name="Li W."/>
            <person name="Zhang Q.J."/>
            <person name="Zhang Y."/>
            <person name="Li K."/>
            <person name="Lu H.F."/>
            <person name="Shi C."/>
            <person name="Zhu S.T."/>
            <person name="Xiao Z.Y."/>
            <person name="Nan H."/>
            <person name="Yue Y."/>
            <person name="Zhu X.G."/>
            <person name="Wu Y."/>
            <person name="Hong X.N."/>
            <person name="Fan G.Y."/>
            <person name="Tong Y."/>
            <person name="Zhang D."/>
            <person name="Mao C.L."/>
            <person name="Liu Y.L."/>
            <person name="Hao S.J."/>
            <person name="Liu W.Q."/>
            <person name="Lv M.Q."/>
            <person name="Zhang H.B."/>
            <person name="Liu Y."/>
            <person name="Hu-Tang G.R."/>
            <person name="Wang J.P."/>
            <person name="Wang J.H."/>
            <person name="Sun Y.H."/>
            <person name="Ni S.B."/>
            <person name="Chen W.B."/>
            <person name="Zhang X.C."/>
            <person name="Jiao Y.N."/>
            <person name="Eichler E.E."/>
            <person name="Li G.H."/>
            <person name="Liu X."/>
            <person name="Gao L.Z."/>
        </authorList>
    </citation>
    <scope>NUCLEOTIDE SEQUENCE [LARGE SCALE GENOMIC DNA]</scope>
    <source>
        <strain evidence="3">cv. GT1</strain>
        <tissue evidence="2">Leaf</tissue>
    </source>
</reference>
<sequence>MSRLEIDSEHCDGVGPETEMKSEILDGLDLSAADDGAHSFGIFSVKFSTDGRELVAGSSDDSIYVYGLERNKLSLRILAHAVCSQS</sequence>
<dbReference type="AlphaFoldDB" id="A0A6A6MPL1"/>
<dbReference type="InterPro" id="IPR036322">
    <property type="entry name" value="WD40_repeat_dom_sf"/>
</dbReference>
<dbReference type="EMBL" id="JAAGAX010000005">
    <property type="protein sequence ID" value="KAF2314937.1"/>
    <property type="molecule type" value="Genomic_DNA"/>
</dbReference>
<proteinExistence type="predicted"/>
<dbReference type="PANTHER" id="PTHR19847">
    <property type="entry name" value="DDB1- AND CUL4-ASSOCIATED FACTOR 11"/>
    <property type="match status" value="1"/>
</dbReference>
<comment type="caution">
    <text evidence="2">The sequence shown here is derived from an EMBL/GenBank/DDBJ whole genome shotgun (WGS) entry which is preliminary data.</text>
</comment>
<evidence type="ECO:0000313" key="2">
    <source>
        <dbReference type="EMBL" id="KAF2314937.1"/>
    </source>
</evidence>
<dbReference type="SUPFAM" id="SSF50978">
    <property type="entry name" value="WD40 repeat-like"/>
    <property type="match status" value="1"/>
</dbReference>
<feature type="repeat" description="WD" evidence="1">
    <location>
        <begin position="35"/>
        <end position="76"/>
    </location>
</feature>
<dbReference type="GO" id="GO:0080008">
    <property type="term" value="C:Cul4-RING E3 ubiquitin ligase complex"/>
    <property type="evidence" value="ECO:0007669"/>
    <property type="project" value="TreeGrafter"/>
</dbReference>
<protein>
    <submittedName>
        <fullName evidence="2">Uncharacterized protein</fullName>
    </submittedName>
</protein>
<organism evidence="2 3">
    <name type="scientific">Hevea brasiliensis</name>
    <name type="common">Para rubber tree</name>
    <name type="synonym">Siphonia brasiliensis</name>
    <dbReference type="NCBI Taxonomy" id="3981"/>
    <lineage>
        <taxon>Eukaryota</taxon>
        <taxon>Viridiplantae</taxon>
        <taxon>Streptophyta</taxon>
        <taxon>Embryophyta</taxon>
        <taxon>Tracheophyta</taxon>
        <taxon>Spermatophyta</taxon>
        <taxon>Magnoliopsida</taxon>
        <taxon>eudicotyledons</taxon>
        <taxon>Gunneridae</taxon>
        <taxon>Pentapetalae</taxon>
        <taxon>rosids</taxon>
        <taxon>fabids</taxon>
        <taxon>Malpighiales</taxon>
        <taxon>Euphorbiaceae</taxon>
        <taxon>Crotonoideae</taxon>
        <taxon>Micrandreae</taxon>
        <taxon>Hevea</taxon>
    </lineage>
</organism>
<gene>
    <name evidence="2" type="ORF">GH714_037218</name>
</gene>
<evidence type="ECO:0000256" key="1">
    <source>
        <dbReference type="PROSITE-ProRule" id="PRU00221"/>
    </source>
</evidence>
<dbReference type="InterPro" id="IPR001680">
    <property type="entry name" value="WD40_rpt"/>
</dbReference>
<dbReference type="InterPro" id="IPR015943">
    <property type="entry name" value="WD40/YVTN_repeat-like_dom_sf"/>
</dbReference>
<dbReference type="PROSITE" id="PS50082">
    <property type="entry name" value="WD_REPEATS_2"/>
    <property type="match status" value="1"/>
</dbReference>
<dbReference type="GO" id="GO:0043161">
    <property type="term" value="P:proteasome-mediated ubiquitin-dependent protein catabolic process"/>
    <property type="evidence" value="ECO:0007669"/>
    <property type="project" value="TreeGrafter"/>
</dbReference>
<keyword evidence="1" id="KW-0853">WD repeat</keyword>
<dbReference type="PANTHER" id="PTHR19847:SF27">
    <property type="entry name" value="LEC14B HOMOLOG"/>
    <property type="match status" value="1"/>
</dbReference>
<dbReference type="InterPro" id="IPR051859">
    <property type="entry name" value="DCAF"/>
</dbReference>
<name>A0A6A6MPL1_HEVBR</name>
<accession>A0A6A6MPL1</accession>
<keyword evidence="3" id="KW-1185">Reference proteome</keyword>
<evidence type="ECO:0000313" key="3">
    <source>
        <dbReference type="Proteomes" id="UP000467840"/>
    </source>
</evidence>
<dbReference type="Proteomes" id="UP000467840">
    <property type="component" value="Chromosome 15"/>
</dbReference>
<dbReference type="Gene3D" id="2.130.10.10">
    <property type="entry name" value="YVTN repeat-like/Quinoprotein amine dehydrogenase"/>
    <property type="match status" value="1"/>
</dbReference>